<evidence type="ECO:0000259" key="1">
    <source>
        <dbReference type="Pfam" id="PF18029"/>
    </source>
</evidence>
<protein>
    <submittedName>
        <fullName evidence="2">Glyoxalase/bleomycin resistance/dioxygenase family protein</fullName>
    </submittedName>
</protein>
<dbReference type="Proteomes" id="UP000248724">
    <property type="component" value="Unassembled WGS sequence"/>
</dbReference>
<accession>A0A2W5ZDA7</accession>
<dbReference type="InterPro" id="IPR029068">
    <property type="entry name" value="Glyas_Bleomycin-R_OHBP_Dase"/>
</dbReference>
<comment type="caution">
    <text evidence="2">The sequence shown here is derived from an EMBL/GenBank/DDBJ whole genome shotgun (WGS) entry which is preliminary data.</text>
</comment>
<dbReference type="SUPFAM" id="SSF54593">
    <property type="entry name" value="Glyoxalase/Bleomycin resistance protein/Dihydroxybiphenyl dioxygenase"/>
    <property type="match status" value="1"/>
</dbReference>
<name>A0A2W5ZDA7_9BACT</name>
<dbReference type="PANTHER" id="PTHR35908">
    <property type="entry name" value="HYPOTHETICAL FUSION PROTEIN"/>
    <property type="match status" value="1"/>
</dbReference>
<dbReference type="InterPro" id="IPR041581">
    <property type="entry name" value="Glyoxalase_6"/>
</dbReference>
<dbReference type="PANTHER" id="PTHR35908:SF1">
    <property type="entry name" value="CONSERVED PROTEIN"/>
    <property type="match status" value="1"/>
</dbReference>
<proteinExistence type="predicted"/>
<organism evidence="2 3">
    <name type="scientific">Candidatus Aeolococcus gillhamiae</name>
    <dbReference type="NCBI Taxonomy" id="3127015"/>
    <lineage>
        <taxon>Bacteria</taxon>
        <taxon>Bacillati</taxon>
        <taxon>Candidatus Dormiibacterota</taxon>
        <taxon>Candidatus Dormibacteria</taxon>
        <taxon>Candidatus Aeolococcales</taxon>
        <taxon>Candidatus Aeolococcaceae</taxon>
        <taxon>Candidatus Aeolococcus</taxon>
    </lineage>
</organism>
<dbReference type="Gene3D" id="3.10.180.10">
    <property type="entry name" value="2,3-Dihydroxybiphenyl 1,2-Dioxygenase, domain 1"/>
    <property type="match status" value="1"/>
</dbReference>
<evidence type="ECO:0000313" key="2">
    <source>
        <dbReference type="EMBL" id="PZR81907.1"/>
    </source>
</evidence>
<feature type="domain" description="Glyoxalase-like" evidence="1">
    <location>
        <begin position="8"/>
        <end position="110"/>
    </location>
</feature>
<dbReference type="EMBL" id="QHBU01000089">
    <property type="protein sequence ID" value="PZR81907.1"/>
    <property type="molecule type" value="Genomic_DNA"/>
</dbReference>
<dbReference type="CDD" id="cd06587">
    <property type="entry name" value="VOC"/>
    <property type="match status" value="1"/>
</dbReference>
<dbReference type="Pfam" id="PF18029">
    <property type="entry name" value="Glyoxalase_6"/>
    <property type="match status" value="1"/>
</dbReference>
<reference evidence="2 3" key="1">
    <citation type="journal article" date="2017" name="Nature">
        <title>Atmospheric trace gases support primary production in Antarctic desert surface soil.</title>
        <authorList>
            <person name="Ji M."/>
            <person name="Greening C."/>
            <person name="Vanwonterghem I."/>
            <person name="Carere C.R."/>
            <person name="Bay S.K."/>
            <person name="Steen J.A."/>
            <person name="Montgomery K."/>
            <person name="Lines T."/>
            <person name="Beardall J."/>
            <person name="van Dorst J."/>
            <person name="Snape I."/>
            <person name="Stott M.B."/>
            <person name="Hugenholtz P."/>
            <person name="Ferrari B.C."/>
        </authorList>
    </citation>
    <scope>NUCLEOTIDE SEQUENCE [LARGE SCALE GENOMIC DNA]</scope>
    <source>
        <strain evidence="2">RRmetagenome_bin12</strain>
    </source>
</reference>
<dbReference type="AlphaFoldDB" id="A0A2W5ZDA7"/>
<sequence length="116" mass="12500">MPSIITTVTWDCSDALVLARFWAAALGSDVDEDSTPAKAYVEAAGWGAPNMWFNQVPEPKTAKNRLHLDLRAPAGMAEEIARLESLGAKVERRGTAITTMRDPEGNEFCVEPGPAA</sequence>
<gene>
    <name evidence="2" type="ORF">DLM65_05015</name>
</gene>
<evidence type="ECO:0000313" key="3">
    <source>
        <dbReference type="Proteomes" id="UP000248724"/>
    </source>
</evidence>